<dbReference type="AlphaFoldDB" id="D8P257"/>
<reference evidence="2" key="1">
    <citation type="journal article" date="2010" name="BMC Genomics">
        <title>Genomes of three tomato pathogens within the Ralstonia solanacearum species complex reveal significant evolutionary divergence.</title>
        <authorList>
            <person name="Remenant B."/>
            <person name="Coupat-Goutaland B."/>
            <person name="Guidot A."/>
            <person name="Cellier G."/>
            <person name="Wicker E."/>
            <person name="Allen C."/>
            <person name="Fegan M."/>
            <person name="Pruvost O."/>
            <person name="Elbaz M."/>
            <person name="Calteau A."/>
            <person name="Salvignol G."/>
            <person name="Mornico D."/>
            <person name="Mangenot S."/>
            <person name="Barbe V."/>
            <person name="Medigue C."/>
            <person name="Prior P."/>
        </authorList>
    </citation>
    <scope>NUCLEOTIDE SEQUENCE [LARGE SCALE GENOMIC DNA]</scope>
    <source>
        <strain evidence="2">CFBP2957</strain>
        <plasmid evidence="2">RCFBPv3_mp</plasmid>
    </source>
</reference>
<evidence type="ECO:0000313" key="2">
    <source>
        <dbReference type="EMBL" id="CBJ52993.1"/>
    </source>
</evidence>
<geneLocation type="plasmid" evidence="2">
    <name>RCFBPv3_mp</name>
</geneLocation>
<evidence type="ECO:0000256" key="1">
    <source>
        <dbReference type="SAM" id="MobiDB-lite"/>
    </source>
</evidence>
<name>D8P257_RALSL</name>
<proteinExistence type="predicted"/>
<accession>D8P257</accession>
<gene>
    <name evidence="2" type="ORF">RCFBP_mp10203</name>
</gene>
<sequence>MSATYATPSLDLSLIKAGPQETKTVRLPFASSFDLLSLSFRRLRGSRCCMTRRQRESSFLQPTWIGKMWKRTSSSSSSRTSTTTPSLERQDSLEKLETAIANLQDERRKAIKSR</sequence>
<protein>
    <submittedName>
        <fullName evidence="2">Uncharacterized protein</fullName>
    </submittedName>
</protein>
<dbReference type="EMBL" id="FP885907">
    <property type="protein sequence ID" value="CBJ52993.1"/>
    <property type="molecule type" value="Genomic_DNA"/>
</dbReference>
<keyword evidence="2" id="KW-0614">Plasmid</keyword>
<feature type="compositionally biased region" description="Low complexity" evidence="1">
    <location>
        <begin position="71"/>
        <end position="84"/>
    </location>
</feature>
<feature type="region of interest" description="Disordered" evidence="1">
    <location>
        <begin position="69"/>
        <end position="91"/>
    </location>
</feature>
<organism evidence="2">
    <name type="scientific">Ralstonia solanacearum CFBP2957</name>
    <dbReference type="NCBI Taxonomy" id="859656"/>
    <lineage>
        <taxon>Bacteria</taxon>
        <taxon>Pseudomonadati</taxon>
        <taxon>Pseudomonadota</taxon>
        <taxon>Betaproteobacteria</taxon>
        <taxon>Burkholderiales</taxon>
        <taxon>Burkholderiaceae</taxon>
        <taxon>Ralstonia</taxon>
        <taxon>Ralstonia solanacearum species complex</taxon>
    </lineage>
</organism>
<reference evidence="2" key="2">
    <citation type="submission" date="2010-02" db="EMBL/GenBank/DDBJ databases">
        <authorList>
            <person name="Genoscope - CEA"/>
        </authorList>
    </citation>
    <scope>NUCLEOTIDE SEQUENCE</scope>
    <source>
        <strain evidence="2">CFBP2957</strain>
        <plasmid evidence="2">RCFBPv3_mp</plasmid>
    </source>
</reference>